<evidence type="ECO:0000259" key="16">
    <source>
        <dbReference type="PROSITE" id="PS51686"/>
    </source>
</evidence>
<evidence type="ECO:0000256" key="14">
    <source>
        <dbReference type="PROSITE-ProRule" id="PRU01023"/>
    </source>
</evidence>
<dbReference type="InterPro" id="IPR018314">
    <property type="entry name" value="RsmB/NOL1/NOP2-like_CS"/>
</dbReference>
<dbReference type="NCBIfam" id="TIGR00563">
    <property type="entry name" value="rsmB"/>
    <property type="match status" value="1"/>
</dbReference>
<dbReference type="PROSITE" id="PS01153">
    <property type="entry name" value="NOL1_NOP2_SUN"/>
    <property type="match status" value="1"/>
</dbReference>
<dbReference type="PROSITE" id="PS51686">
    <property type="entry name" value="SAM_MT_RSMB_NOP"/>
    <property type="match status" value="1"/>
</dbReference>
<evidence type="ECO:0000256" key="11">
    <source>
        <dbReference type="ARBA" id="ARBA00030399"/>
    </source>
</evidence>
<dbReference type="InterPro" id="IPR049560">
    <property type="entry name" value="MeTrfase_RsmB-F_NOP2_cat"/>
</dbReference>
<dbReference type="CDD" id="cd02440">
    <property type="entry name" value="AdoMet_MTases"/>
    <property type="match status" value="1"/>
</dbReference>
<dbReference type="Pfam" id="PF22458">
    <property type="entry name" value="RsmF-B_ferredox"/>
    <property type="match status" value="1"/>
</dbReference>
<evidence type="ECO:0000256" key="13">
    <source>
        <dbReference type="ARBA" id="ARBA00047283"/>
    </source>
</evidence>
<evidence type="ECO:0000256" key="12">
    <source>
        <dbReference type="ARBA" id="ARBA00031088"/>
    </source>
</evidence>
<dbReference type="PANTHER" id="PTHR22807:SF61">
    <property type="entry name" value="NOL1_NOP2_SUN FAMILY PROTEIN _ ANTITERMINATION NUSB DOMAIN-CONTAINING PROTEIN"/>
    <property type="match status" value="1"/>
</dbReference>
<dbReference type="InterPro" id="IPR004573">
    <property type="entry name" value="rRNA_ssu_MeTfrase_B"/>
</dbReference>
<evidence type="ECO:0000256" key="15">
    <source>
        <dbReference type="SAM" id="MobiDB-lite"/>
    </source>
</evidence>
<proteinExistence type="inferred from homology"/>
<comment type="function">
    <text evidence="1">Specifically methylates the cytosine at position 967 (m5C967) of 16S rRNA.</text>
</comment>
<evidence type="ECO:0000313" key="17">
    <source>
        <dbReference type="EMBL" id="MBN8745682.1"/>
    </source>
</evidence>
<dbReference type="Pfam" id="PF01189">
    <property type="entry name" value="Methyltr_RsmB-F"/>
    <property type="match status" value="1"/>
</dbReference>
<evidence type="ECO:0000313" key="18">
    <source>
        <dbReference type="Proteomes" id="UP000664800"/>
    </source>
</evidence>
<keyword evidence="5" id="KW-0963">Cytoplasm</keyword>
<evidence type="ECO:0000256" key="8">
    <source>
        <dbReference type="ARBA" id="ARBA00022679"/>
    </source>
</evidence>
<evidence type="ECO:0000256" key="3">
    <source>
        <dbReference type="ARBA" id="ARBA00007494"/>
    </source>
</evidence>
<comment type="caution">
    <text evidence="17">The sequence shown here is derived from an EMBL/GenBank/DDBJ whole genome shotgun (WGS) entry which is preliminary data.</text>
</comment>
<feature type="region of interest" description="Disordered" evidence="15">
    <location>
        <begin position="419"/>
        <end position="446"/>
    </location>
</feature>
<evidence type="ECO:0000256" key="9">
    <source>
        <dbReference type="ARBA" id="ARBA00022691"/>
    </source>
</evidence>
<dbReference type="InterPro" id="IPR006027">
    <property type="entry name" value="NusB_RsmB_TIM44"/>
</dbReference>
<dbReference type="PANTHER" id="PTHR22807">
    <property type="entry name" value="NOP2 YEAST -RELATED NOL1/NOP2/FMU SUN DOMAIN-CONTAINING"/>
    <property type="match status" value="1"/>
</dbReference>
<comment type="similarity">
    <text evidence="3 14">Belongs to the class I-like SAM-binding methyltransferase superfamily. RsmB/NOP family.</text>
</comment>
<evidence type="ECO:0000256" key="5">
    <source>
        <dbReference type="ARBA" id="ARBA00022490"/>
    </source>
</evidence>
<evidence type="ECO:0000256" key="6">
    <source>
        <dbReference type="ARBA" id="ARBA00022552"/>
    </source>
</evidence>
<dbReference type="GO" id="GO:0005737">
    <property type="term" value="C:cytoplasm"/>
    <property type="evidence" value="ECO:0007669"/>
    <property type="project" value="UniProtKB-SubCell"/>
</dbReference>
<dbReference type="Pfam" id="PF01029">
    <property type="entry name" value="NusB"/>
    <property type="match status" value="1"/>
</dbReference>
<feature type="binding site" evidence="14">
    <location>
        <position position="322"/>
    </location>
    <ligand>
        <name>S-adenosyl-L-methionine</name>
        <dbReference type="ChEBI" id="CHEBI:59789"/>
    </ligand>
</feature>
<organism evidence="17 18">
    <name type="scientific">Thiomonas arsenitoxydans (strain DSM 22701 / CIP 110005 / 3As)</name>
    <dbReference type="NCBI Taxonomy" id="426114"/>
    <lineage>
        <taxon>Bacteria</taxon>
        <taxon>Pseudomonadati</taxon>
        <taxon>Pseudomonadota</taxon>
        <taxon>Betaproteobacteria</taxon>
        <taxon>Burkholderiales</taxon>
        <taxon>Thiomonas</taxon>
    </lineage>
</organism>
<dbReference type="Gene3D" id="3.30.70.1170">
    <property type="entry name" value="Sun protein, domain 3"/>
    <property type="match status" value="1"/>
</dbReference>
<sequence length="459" mass="49587">MPVTSPSQPTVLSAQRPLWRDLIACAQLIGAVQAGASLSTALPQAATRGKWDASQRGAAQALSFAVLRHLGTVRALLADLQPKPIHPPLLRDVLQTALALLLPDAPAHYAAHTVVNQAVEACKRTPSLRHAQGFANALLRRFVSRTADIEAVRMSTLEARWNHPDWWVQALQSAYPADWQSVLEVAQRQPAMTLRVNPRLQSRTAYQAALAACGLPCTAPDDPLLDQALILKQALAVERLPGFERGWVSVQDAAAQYAAALLDVQPGQRVLDACAAPGGKTAHLLERCDCDLLALDKDAQRLRRVEDTLDRLGLQAHTLAADAAHPATWWDGQPFDRILLDAPCSASGIARRHPDIRWLRRAADIPALAATQAALLDALWPLLRPGGKLLYVTCSVFPQEGVEQARAFLARHADAIASPAPGQLLPQEPAPDQTEDEPGPGAARHSQDGFFYALFTKAS</sequence>
<feature type="binding site" evidence="14">
    <location>
        <position position="341"/>
    </location>
    <ligand>
        <name>S-adenosyl-L-methionine</name>
        <dbReference type="ChEBI" id="CHEBI:59789"/>
    </ligand>
</feature>
<dbReference type="Gene3D" id="1.10.287.730">
    <property type="entry name" value="Helix hairpin bin"/>
    <property type="match status" value="1"/>
</dbReference>
<evidence type="ECO:0000256" key="7">
    <source>
        <dbReference type="ARBA" id="ARBA00022603"/>
    </source>
</evidence>
<dbReference type="InterPro" id="IPR023267">
    <property type="entry name" value="RCMT"/>
</dbReference>
<evidence type="ECO:0000256" key="1">
    <source>
        <dbReference type="ARBA" id="ARBA00002724"/>
    </source>
</evidence>
<feature type="active site" description="Nucleophile" evidence="14">
    <location>
        <position position="394"/>
    </location>
</feature>
<dbReference type="Gene3D" id="3.40.50.150">
    <property type="entry name" value="Vaccinia Virus protein VP39"/>
    <property type="match status" value="1"/>
</dbReference>
<keyword evidence="7 14" id="KW-0489">Methyltransferase</keyword>
<dbReference type="InterPro" id="IPR001678">
    <property type="entry name" value="MeTrfase_RsmB-F_NOP2_dom"/>
</dbReference>
<dbReference type="GO" id="GO:0003723">
    <property type="term" value="F:RNA binding"/>
    <property type="evidence" value="ECO:0007669"/>
    <property type="project" value="UniProtKB-UniRule"/>
</dbReference>
<dbReference type="SUPFAM" id="SSF53335">
    <property type="entry name" value="S-adenosyl-L-methionine-dependent methyltransferases"/>
    <property type="match status" value="1"/>
</dbReference>
<gene>
    <name evidence="17" type="primary">rsmB</name>
    <name evidence="17" type="ORF">J0I24_15500</name>
</gene>
<keyword evidence="6" id="KW-0698">rRNA processing</keyword>
<dbReference type="InterPro" id="IPR029063">
    <property type="entry name" value="SAM-dependent_MTases_sf"/>
</dbReference>
<feature type="binding site" evidence="14">
    <location>
        <begin position="274"/>
        <end position="280"/>
    </location>
    <ligand>
        <name>S-adenosyl-L-methionine</name>
        <dbReference type="ChEBI" id="CHEBI:59789"/>
    </ligand>
</feature>
<comment type="catalytic activity">
    <reaction evidence="13">
        <text>cytidine(967) in 16S rRNA + S-adenosyl-L-methionine = 5-methylcytidine(967) in 16S rRNA + S-adenosyl-L-homocysteine + H(+)</text>
        <dbReference type="Rhea" id="RHEA:42748"/>
        <dbReference type="Rhea" id="RHEA-COMP:10219"/>
        <dbReference type="Rhea" id="RHEA-COMP:10220"/>
        <dbReference type="ChEBI" id="CHEBI:15378"/>
        <dbReference type="ChEBI" id="CHEBI:57856"/>
        <dbReference type="ChEBI" id="CHEBI:59789"/>
        <dbReference type="ChEBI" id="CHEBI:74483"/>
        <dbReference type="ChEBI" id="CHEBI:82748"/>
        <dbReference type="EC" id="2.1.1.176"/>
    </reaction>
</comment>
<dbReference type="SUPFAM" id="SSF48013">
    <property type="entry name" value="NusB-like"/>
    <property type="match status" value="1"/>
</dbReference>
<evidence type="ECO:0000256" key="4">
    <source>
        <dbReference type="ARBA" id="ARBA00012140"/>
    </source>
</evidence>
<dbReference type="InterPro" id="IPR054728">
    <property type="entry name" value="RsmB-like_ferredoxin"/>
</dbReference>
<evidence type="ECO:0000256" key="2">
    <source>
        <dbReference type="ARBA" id="ARBA00004496"/>
    </source>
</evidence>
<evidence type="ECO:0000256" key="10">
    <source>
        <dbReference type="ARBA" id="ARBA00022884"/>
    </source>
</evidence>
<keyword evidence="10 14" id="KW-0694">RNA-binding</keyword>
<reference evidence="17" key="1">
    <citation type="submission" date="2021-02" db="EMBL/GenBank/DDBJ databases">
        <title>Thiocyanate and organic carbon inputs drive convergent selection for specific autotrophic Afipia and Thiobacillus strains within complex microbiomes.</title>
        <authorList>
            <person name="Huddy R.J."/>
            <person name="Sachdeva R."/>
            <person name="Kadzinga F."/>
            <person name="Kantor R.S."/>
            <person name="Harrison S.T.L."/>
            <person name="Banfield J.F."/>
        </authorList>
    </citation>
    <scope>NUCLEOTIDE SEQUENCE</scope>
    <source>
        <strain evidence="17">SCN18_13_7_16_R3_B_64_19</strain>
    </source>
</reference>
<dbReference type="AlphaFoldDB" id="A0A8I1N161"/>
<comment type="subcellular location">
    <subcellularLocation>
        <location evidence="2">Cytoplasm</location>
    </subcellularLocation>
</comment>
<dbReference type="FunFam" id="3.40.50.150:FF:000022">
    <property type="entry name" value="Ribosomal RNA small subunit methyltransferase B"/>
    <property type="match status" value="1"/>
</dbReference>
<dbReference type="NCBIfam" id="NF008149">
    <property type="entry name" value="PRK10901.1"/>
    <property type="match status" value="1"/>
</dbReference>
<dbReference type="Proteomes" id="UP000664800">
    <property type="component" value="Unassembled WGS sequence"/>
</dbReference>
<protein>
    <recommendedName>
        <fullName evidence="4">16S rRNA (cytosine(967)-C(5))-methyltransferase</fullName>
        <ecNumber evidence="4">2.1.1.176</ecNumber>
    </recommendedName>
    <alternativeName>
        <fullName evidence="11">16S rRNA m5C967 methyltransferase</fullName>
    </alternativeName>
    <alternativeName>
        <fullName evidence="12">rRNA (cytosine-C(5)-)-methyltransferase RsmB</fullName>
    </alternativeName>
</protein>
<dbReference type="GO" id="GO:0006355">
    <property type="term" value="P:regulation of DNA-templated transcription"/>
    <property type="evidence" value="ECO:0007669"/>
    <property type="project" value="InterPro"/>
</dbReference>
<dbReference type="GO" id="GO:0008649">
    <property type="term" value="F:rRNA methyltransferase activity"/>
    <property type="evidence" value="ECO:0007669"/>
    <property type="project" value="InterPro"/>
</dbReference>
<dbReference type="PRINTS" id="PR02008">
    <property type="entry name" value="RCMTFAMILY"/>
</dbReference>
<name>A0A8I1N161_THIA3</name>
<feature type="binding site" evidence="14">
    <location>
        <position position="296"/>
    </location>
    <ligand>
        <name>S-adenosyl-L-methionine</name>
        <dbReference type="ChEBI" id="CHEBI:59789"/>
    </ligand>
</feature>
<dbReference type="EMBL" id="JAFKMR010000038">
    <property type="protein sequence ID" value="MBN8745682.1"/>
    <property type="molecule type" value="Genomic_DNA"/>
</dbReference>
<keyword evidence="8 14" id="KW-0808">Transferase</keyword>
<feature type="domain" description="SAM-dependent MTase RsmB/NOP-type" evidence="16">
    <location>
        <begin position="182"/>
        <end position="458"/>
    </location>
</feature>
<keyword evidence="9 14" id="KW-0949">S-adenosyl-L-methionine</keyword>
<dbReference type="Gene3D" id="1.10.940.10">
    <property type="entry name" value="NusB-like"/>
    <property type="match status" value="1"/>
</dbReference>
<dbReference type="EC" id="2.1.1.176" evidence="4"/>
<accession>A0A8I1N161</accession>
<dbReference type="InterPro" id="IPR035926">
    <property type="entry name" value="NusB-like_sf"/>
</dbReference>
<dbReference type="RefSeq" id="WP_423837862.1">
    <property type="nucleotide sequence ID" value="NZ_JAFKMR010000038.1"/>
</dbReference>